<organism evidence="8 9">
    <name type="scientific">Mucilaginibacter pineti</name>
    <dbReference type="NCBI Taxonomy" id="1391627"/>
    <lineage>
        <taxon>Bacteria</taxon>
        <taxon>Pseudomonadati</taxon>
        <taxon>Bacteroidota</taxon>
        <taxon>Sphingobacteriia</taxon>
        <taxon>Sphingobacteriales</taxon>
        <taxon>Sphingobacteriaceae</taxon>
        <taxon>Mucilaginibacter</taxon>
    </lineage>
</organism>
<dbReference type="InterPro" id="IPR011006">
    <property type="entry name" value="CheY-like_superfamily"/>
</dbReference>
<dbReference type="SMART" id="SM00448">
    <property type="entry name" value="REC"/>
    <property type="match status" value="1"/>
</dbReference>
<dbReference type="EMBL" id="FNAI01000009">
    <property type="protein sequence ID" value="SDE78035.1"/>
    <property type="molecule type" value="Genomic_DNA"/>
</dbReference>
<dbReference type="AlphaFoldDB" id="A0A1G7FQT7"/>
<feature type="modified residue" description="4-aspartylphosphate" evidence="5">
    <location>
        <position position="59"/>
    </location>
</feature>
<dbReference type="InterPro" id="IPR058245">
    <property type="entry name" value="NreC/VraR/RcsB-like_REC"/>
</dbReference>
<evidence type="ECO:0000313" key="8">
    <source>
        <dbReference type="EMBL" id="SDE78035.1"/>
    </source>
</evidence>
<dbReference type="STRING" id="1391627.SAMN05216464_109163"/>
<sequence length="214" mass="24458">MPTEPIQIALVDDHRLFRSGIASLIAGFNRYDILFEAGNGKELIEKITAGFIPDIILLDINMPVMDGIASAQWLKKFHPSIKTIILSMFEDAEKVLTMVRMGVKGYLLKDAEPHEFENALIKVAAGDMYYPEFVTRHLLNNFNEDKSAQIKLNPREIEFLRLTSTELTYKEIADTMCISVRTVDSYRDQLFEKLQIKSRVGLVLYSIKNKLIDL</sequence>
<evidence type="ECO:0000259" key="7">
    <source>
        <dbReference type="PROSITE" id="PS50110"/>
    </source>
</evidence>
<feature type="domain" description="Response regulatory" evidence="7">
    <location>
        <begin position="7"/>
        <end position="124"/>
    </location>
</feature>
<dbReference type="GO" id="GO:0006355">
    <property type="term" value="P:regulation of DNA-templated transcription"/>
    <property type="evidence" value="ECO:0007669"/>
    <property type="project" value="InterPro"/>
</dbReference>
<dbReference type="InterPro" id="IPR000792">
    <property type="entry name" value="Tscrpt_reg_LuxR_C"/>
</dbReference>
<dbReference type="SMART" id="SM00421">
    <property type="entry name" value="HTH_LUXR"/>
    <property type="match status" value="1"/>
</dbReference>
<keyword evidence="3" id="KW-0238">DNA-binding</keyword>
<evidence type="ECO:0000313" key="9">
    <source>
        <dbReference type="Proteomes" id="UP000199072"/>
    </source>
</evidence>
<dbReference type="GO" id="GO:0000160">
    <property type="term" value="P:phosphorelay signal transduction system"/>
    <property type="evidence" value="ECO:0007669"/>
    <property type="project" value="InterPro"/>
</dbReference>
<dbReference type="PANTHER" id="PTHR43214:SF41">
    <property type="entry name" value="NITRATE_NITRITE RESPONSE REGULATOR PROTEIN NARP"/>
    <property type="match status" value="1"/>
</dbReference>
<evidence type="ECO:0000256" key="1">
    <source>
        <dbReference type="ARBA" id="ARBA00022553"/>
    </source>
</evidence>
<name>A0A1G7FQT7_9SPHI</name>
<proteinExistence type="predicted"/>
<keyword evidence="2" id="KW-0805">Transcription regulation</keyword>
<dbReference type="Pfam" id="PF00072">
    <property type="entry name" value="Response_reg"/>
    <property type="match status" value="1"/>
</dbReference>
<keyword evidence="9" id="KW-1185">Reference proteome</keyword>
<protein>
    <submittedName>
        <fullName evidence="8">Two component transcriptional regulator, LuxR family</fullName>
    </submittedName>
</protein>
<evidence type="ECO:0000256" key="4">
    <source>
        <dbReference type="ARBA" id="ARBA00023163"/>
    </source>
</evidence>
<dbReference type="GO" id="GO:0003677">
    <property type="term" value="F:DNA binding"/>
    <property type="evidence" value="ECO:0007669"/>
    <property type="project" value="UniProtKB-KW"/>
</dbReference>
<gene>
    <name evidence="8" type="ORF">SAMN05216464_109163</name>
</gene>
<dbReference type="Proteomes" id="UP000199072">
    <property type="component" value="Unassembled WGS sequence"/>
</dbReference>
<keyword evidence="1 5" id="KW-0597">Phosphoprotein</keyword>
<dbReference type="RefSeq" id="WP_091151538.1">
    <property type="nucleotide sequence ID" value="NZ_FNAI01000009.1"/>
</dbReference>
<evidence type="ECO:0000256" key="2">
    <source>
        <dbReference type="ARBA" id="ARBA00023015"/>
    </source>
</evidence>
<dbReference type="InterPro" id="IPR039420">
    <property type="entry name" value="WalR-like"/>
</dbReference>
<dbReference type="Pfam" id="PF00196">
    <property type="entry name" value="GerE"/>
    <property type="match status" value="1"/>
</dbReference>
<accession>A0A1G7FQT7</accession>
<dbReference type="PRINTS" id="PR00038">
    <property type="entry name" value="HTHLUXR"/>
</dbReference>
<dbReference type="PANTHER" id="PTHR43214">
    <property type="entry name" value="TWO-COMPONENT RESPONSE REGULATOR"/>
    <property type="match status" value="1"/>
</dbReference>
<dbReference type="SUPFAM" id="SSF52172">
    <property type="entry name" value="CheY-like"/>
    <property type="match status" value="1"/>
</dbReference>
<dbReference type="CDD" id="cd17535">
    <property type="entry name" value="REC_NarL-like"/>
    <property type="match status" value="1"/>
</dbReference>
<evidence type="ECO:0000256" key="5">
    <source>
        <dbReference type="PROSITE-ProRule" id="PRU00169"/>
    </source>
</evidence>
<dbReference type="OrthoDB" id="9797341at2"/>
<reference evidence="8 9" key="1">
    <citation type="submission" date="2016-10" db="EMBL/GenBank/DDBJ databases">
        <authorList>
            <person name="de Groot N.N."/>
        </authorList>
    </citation>
    <scope>NUCLEOTIDE SEQUENCE [LARGE SCALE GENOMIC DNA]</scope>
    <source>
        <strain evidence="8 9">47C3B</strain>
    </source>
</reference>
<feature type="domain" description="HTH luxR-type" evidence="6">
    <location>
        <begin position="145"/>
        <end position="210"/>
    </location>
</feature>
<dbReference type="InterPro" id="IPR016032">
    <property type="entry name" value="Sig_transdc_resp-reg_C-effctor"/>
</dbReference>
<keyword evidence="4" id="KW-0804">Transcription</keyword>
<evidence type="ECO:0000259" key="6">
    <source>
        <dbReference type="PROSITE" id="PS50043"/>
    </source>
</evidence>
<dbReference type="SUPFAM" id="SSF46894">
    <property type="entry name" value="C-terminal effector domain of the bipartite response regulators"/>
    <property type="match status" value="1"/>
</dbReference>
<dbReference type="PROSITE" id="PS50110">
    <property type="entry name" value="RESPONSE_REGULATORY"/>
    <property type="match status" value="1"/>
</dbReference>
<evidence type="ECO:0000256" key="3">
    <source>
        <dbReference type="ARBA" id="ARBA00023125"/>
    </source>
</evidence>
<dbReference type="Gene3D" id="3.40.50.2300">
    <property type="match status" value="1"/>
</dbReference>
<dbReference type="InterPro" id="IPR001789">
    <property type="entry name" value="Sig_transdc_resp-reg_receiver"/>
</dbReference>
<dbReference type="CDD" id="cd06170">
    <property type="entry name" value="LuxR_C_like"/>
    <property type="match status" value="1"/>
</dbReference>
<dbReference type="PROSITE" id="PS50043">
    <property type="entry name" value="HTH_LUXR_2"/>
    <property type="match status" value="1"/>
</dbReference>